<dbReference type="InterPro" id="IPR029058">
    <property type="entry name" value="AB_hydrolase_fold"/>
</dbReference>
<dbReference type="SUPFAM" id="SSF53474">
    <property type="entry name" value="alpha/beta-Hydrolases"/>
    <property type="match status" value="1"/>
</dbReference>
<keyword evidence="1" id="KW-1133">Transmembrane helix</keyword>
<dbReference type="GO" id="GO:0016787">
    <property type="term" value="F:hydrolase activity"/>
    <property type="evidence" value="ECO:0007669"/>
    <property type="project" value="UniProtKB-KW"/>
</dbReference>
<reference evidence="3" key="1">
    <citation type="submission" date="2020-08" db="EMBL/GenBank/DDBJ databases">
        <title>Novel species isolated from subtropical streams in China.</title>
        <authorList>
            <person name="Lu H."/>
        </authorList>
    </citation>
    <scope>NUCLEOTIDE SEQUENCE</scope>
    <source>
        <strain evidence="3">KACC 12607</strain>
    </source>
</reference>
<accession>A0A923HJ11</accession>
<keyword evidence="3" id="KW-0378">Hydrolase</keyword>
<evidence type="ECO:0000256" key="1">
    <source>
        <dbReference type="SAM" id="Phobius"/>
    </source>
</evidence>
<dbReference type="RefSeq" id="WP_186913250.1">
    <property type="nucleotide sequence ID" value="NZ_JACOFV010000013.1"/>
</dbReference>
<dbReference type="Pfam" id="PF12146">
    <property type="entry name" value="Hydrolase_4"/>
    <property type="match status" value="1"/>
</dbReference>
<evidence type="ECO:0000313" key="4">
    <source>
        <dbReference type="Proteomes" id="UP000634011"/>
    </source>
</evidence>
<comment type="caution">
    <text evidence="3">The sequence shown here is derived from an EMBL/GenBank/DDBJ whole genome shotgun (WGS) entry which is preliminary data.</text>
</comment>
<gene>
    <name evidence="3" type="ORF">H8K32_14495</name>
</gene>
<dbReference type="Proteomes" id="UP000634011">
    <property type="component" value="Unassembled WGS sequence"/>
</dbReference>
<organism evidence="3 4">
    <name type="scientific">Undibacterium jejuense</name>
    <dbReference type="NCBI Taxonomy" id="1344949"/>
    <lineage>
        <taxon>Bacteria</taxon>
        <taxon>Pseudomonadati</taxon>
        <taxon>Pseudomonadota</taxon>
        <taxon>Betaproteobacteria</taxon>
        <taxon>Burkholderiales</taxon>
        <taxon>Oxalobacteraceae</taxon>
        <taxon>Undibacterium</taxon>
    </lineage>
</organism>
<dbReference type="AlphaFoldDB" id="A0A923HJ11"/>
<feature type="transmembrane region" description="Helical" evidence="1">
    <location>
        <begin position="21"/>
        <end position="46"/>
    </location>
</feature>
<evidence type="ECO:0000259" key="2">
    <source>
        <dbReference type="Pfam" id="PF12146"/>
    </source>
</evidence>
<dbReference type="Gene3D" id="3.40.50.1820">
    <property type="entry name" value="alpha/beta hydrolase"/>
    <property type="match status" value="1"/>
</dbReference>
<dbReference type="EMBL" id="JACOFV010000013">
    <property type="protein sequence ID" value="MBC3863313.1"/>
    <property type="molecule type" value="Genomic_DNA"/>
</dbReference>
<keyword evidence="1" id="KW-0472">Membrane</keyword>
<feature type="domain" description="Serine aminopeptidase S33" evidence="2">
    <location>
        <begin position="89"/>
        <end position="229"/>
    </location>
</feature>
<keyword evidence="1" id="KW-0812">Transmembrane</keyword>
<sequence length="289" mass="31361">MLTAFNVIERVLDMSQLSNAYRTFSVVSGRLCFVIGLFIIFTFQLVCNDVFAMNQQISPAAPSAPLGIPLQIKATDGTKIFAIHYSAVAPRALILFFHQGNSNYAEYYNIAPRLMREGYSSLAIDERHGGDAFNKINETVKFQGKDSKNIDAFPDLEAALKWGATQNLPIVVWGSSDSASLVFGLAAKYPNRVKAVLSFSAEMTDVEQDGWTQAAASKTIAPVFITSAATPTEVSAAHALFSAVGSVRKVHYVAKTTSIHGSSTIDHTRNPNGAEANLSVVLNFLKEIF</sequence>
<dbReference type="InterPro" id="IPR022742">
    <property type="entry name" value="Hydrolase_4"/>
</dbReference>
<keyword evidence="4" id="KW-1185">Reference proteome</keyword>
<proteinExistence type="predicted"/>
<protein>
    <submittedName>
        <fullName evidence="3">Alpha/beta hydrolase</fullName>
    </submittedName>
</protein>
<evidence type="ECO:0000313" key="3">
    <source>
        <dbReference type="EMBL" id="MBC3863313.1"/>
    </source>
</evidence>
<name>A0A923HJ11_9BURK</name>